<evidence type="ECO:0000313" key="3">
    <source>
        <dbReference type="Proteomes" id="UP000605846"/>
    </source>
</evidence>
<comment type="caution">
    <text evidence="2">The sequence shown here is derived from an EMBL/GenBank/DDBJ whole genome shotgun (WGS) entry which is preliminary data.</text>
</comment>
<sequence>MLSFKRAKAAKLRSEEYIATCRFELHAYDPCVFDPDSLCRLSEADFVVKFWAPIMEKLFLGSDLRPQWGGHNARDVKAFNPFQERETAQNGSSRGLFKYGDRDRGGAAQPAAGRQWALRSSKAPVLQLADYAAGHARGNGPAGPWIVHIHVDEC</sequence>
<feature type="region of interest" description="Disordered" evidence="1">
    <location>
        <begin position="87"/>
        <end position="113"/>
    </location>
</feature>
<dbReference type="AlphaFoldDB" id="A0A8H7BQN1"/>
<dbReference type="Proteomes" id="UP000605846">
    <property type="component" value="Unassembled WGS sequence"/>
</dbReference>
<gene>
    <name evidence="2" type="ORF">EC973_001160</name>
</gene>
<reference evidence="2" key="1">
    <citation type="submission" date="2020-01" db="EMBL/GenBank/DDBJ databases">
        <title>Genome Sequencing of Three Apophysomyces-Like Fungal Strains Confirms a Novel Fungal Genus in the Mucoromycota with divergent Burkholderia-like Endosymbiotic Bacteria.</title>
        <authorList>
            <person name="Stajich J.E."/>
            <person name="Macias A.M."/>
            <person name="Carter-House D."/>
            <person name="Lovett B."/>
            <person name="Kasson L.R."/>
            <person name="Berry K."/>
            <person name="Grigoriev I."/>
            <person name="Chang Y."/>
            <person name="Spatafora J."/>
            <person name="Kasson M.T."/>
        </authorList>
    </citation>
    <scope>NUCLEOTIDE SEQUENCE</scope>
    <source>
        <strain evidence="2">NRRL A-21654</strain>
    </source>
</reference>
<evidence type="ECO:0000313" key="2">
    <source>
        <dbReference type="EMBL" id="KAF7724314.1"/>
    </source>
</evidence>
<accession>A0A8H7BQN1</accession>
<dbReference type="EMBL" id="JABAYA010000123">
    <property type="protein sequence ID" value="KAF7724314.1"/>
    <property type="molecule type" value="Genomic_DNA"/>
</dbReference>
<name>A0A8H7BQN1_9FUNG</name>
<evidence type="ECO:0000256" key="1">
    <source>
        <dbReference type="SAM" id="MobiDB-lite"/>
    </source>
</evidence>
<proteinExistence type="predicted"/>
<keyword evidence="3" id="KW-1185">Reference proteome</keyword>
<protein>
    <submittedName>
        <fullName evidence="2">Uncharacterized protein</fullName>
    </submittedName>
</protein>
<organism evidence="2 3">
    <name type="scientific">Apophysomyces ossiformis</name>
    <dbReference type="NCBI Taxonomy" id="679940"/>
    <lineage>
        <taxon>Eukaryota</taxon>
        <taxon>Fungi</taxon>
        <taxon>Fungi incertae sedis</taxon>
        <taxon>Mucoromycota</taxon>
        <taxon>Mucoromycotina</taxon>
        <taxon>Mucoromycetes</taxon>
        <taxon>Mucorales</taxon>
        <taxon>Mucorineae</taxon>
        <taxon>Mucoraceae</taxon>
        <taxon>Apophysomyces</taxon>
    </lineage>
</organism>
<dbReference type="OrthoDB" id="10664396at2759"/>